<evidence type="ECO:0000313" key="3">
    <source>
        <dbReference type="Proteomes" id="UP000183894"/>
    </source>
</evidence>
<evidence type="ECO:0000256" key="1">
    <source>
        <dbReference type="SAM" id="MobiDB-lite"/>
    </source>
</evidence>
<protein>
    <submittedName>
        <fullName evidence="2">Uncharacterized protein</fullName>
    </submittedName>
</protein>
<dbReference type="AlphaFoldDB" id="A0A1H7VFR1"/>
<accession>A0A1H7VFR1</accession>
<feature type="compositionally biased region" description="Polar residues" evidence="1">
    <location>
        <begin position="15"/>
        <end position="25"/>
    </location>
</feature>
<reference evidence="2 3" key="1">
    <citation type="submission" date="2016-10" db="EMBL/GenBank/DDBJ databases">
        <authorList>
            <person name="de Groot N.N."/>
        </authorList>
    </citation>
    <scope>NUCLEOTIDE SEQUENCE [LARGE SCALE GENOMIC DNA]</scope>
    <source>
        <strain evidence="2 3">CDM_5</strain>
    </source>
</reference>
<name>A0A1H7VFR1_HALLR</name>
<feature type="region of interest" description="Disordered" evidence="1">
    <location>
        <begin position="1"/>
        <end position="39"/>
    </location>
</feature>
<evidence type="ECO:0000313" key="2">
    <source>
        <dbReference type="EMBL" id="SEM08086.1"/>
    </source>
</evidence>
<proteinExistence type="predicted"/>
<dbReference type="EMBL" id="FOAD01000023">
    <property type="protein sequence ID" value="SEM08086.1"/>
    <property type="molecule type" value="Genomic_DNA"/>
</dbReference>
<gene>
    <name evidence="2" type="ORF">SAMN04488691_1237</name>
</gene>
<organism evidence="2 3">
    <name type="scientific">Haloferax larsenii</name>
    <dbReference type="NCBI Taxonomy" id="302484"/>
    <lineage>
        <taxon>Archaea</taxon>
        <taxon>Methanobacteriati</taxon>
        <taxon>Methanobacteriota</taxon>
        <taxon>Stenosarchaea group</taxon>
        <taxon>Halobacteria</taxon>
        <taxon>Halobacteriales</taxon>
        <taxon>Haloferacaceae</taxon>
        <taxon>Haloferax</taxon>
    </lineage>
</organism>
<feature type="non-terminal residue" evidence="2">
    <location>
        <position position="1"/>
    </location>
</feature>
<sequence>YATNSSENPGEKHSNTLSKRLSEINNVLHMSDLDRPPGD</sequence>
<dbReference type="Proteomes" id="UP000183894">
    <property type="component" value="Unassembled WGS sequence"/>
</dbReference>